<comment type="caution">
    <text evidence="3">The sequence shown here is derived from an EMBL/GenBank/DDBJ whole genome shotgun (WGS) entry which is preliminary data.</text>
</comment>
<dbReference type="RefSeq" id="WP_209354138.1">
    <property type="nucleotide sequence ID" value="NZ_JAGIYZ010000035.1"/>
</dbReference>
<dbReference type="InterPro" id="IPR023614">
    <property type="entry name" value="Porin_dom_sf"/>
</dbReference>
<dbReference type="Gene3D" id="2.40.160.10">
    <property type="entry name" value="Porin"/>
    <property type="match status" value="1"/>
</dbReference>
<feature type="chain" id="PRO_5046228474" evidence="1">
    <location>
        <begin position="24"/>
        <end position="461"/>
    </location>
</feature>
<dbReference type="Pfam" id="PF13609">
    <property type="entry name" value="Porin_4"/>
    <property type="match status" value="1"/>
</dbReference>
<evidence type="ECO:0000256" key="1">
    <source>
        <dbReference type="SAM" id="SignalP"/>
    </source>
</evidence>
<feature type="domain" description="Porin" evidence="2">
    <location>
        <begin position="41"/>
        <end position="421"/>
    </location>
</feature>
<feature type="signal peptide" evidence="1">
    <location>
        <begin position="1"/>
        <end position="23"/>
    </location>
</feature>
<proteinExistence type="predicted"/>
<accession>A0ABS4AZE5</accession>
<organism evidence="3 4">
    <name type="scientific">Roseomonas nitratireducens</name>
    <dbReference type="NCBI Taxonomy" id="2820810"/>
    <lineage>
        <taxon>Bacteria</taxon>
        <taxon>Pseudomonadati</taxon>
        <taxon>Pseudomonadota</taxon>
        <taxon>Alphaproteobacteria</taxon>
        <taxon>Acetobacterales</taxon>
        <taxon>Roseomonadaceae</taxon>
        <taxon>Roseomonas</taxon>
    </lineage>
</organism>
<sequence length="461" mass="47636">MRKILMGTTAVVGAALLAPAAFAQAPVTTTPGQGGLRGDATGTSAVVAPAPAISAPGGLSIRIGGYFDFRSAYIQDDWDRARSRNSAAANGGGPNAVARNRYDFQNDSELFVFVDGRASNGLTYGAEFQFQMDGVGGTGNTVVDLDEAFMFVGTPTLGRLTFGQEDNAASLMQVRAPGVGELADGNWSDFIIHNGLYGNPYLLAGINDGNDSTKIIYTSPQFAGFDFGLSYAPQSRSEGRRIENTGTLGGAAATFQRDRVTAENEIAVALRYRGTFGPVGVNAGFGAMFADSARQNAAGQSLAPNARAQAINAYTVGLSVAAYGFAVGGEYTWGSYNNAPGGAALNPGLDDSNAFVLGVTYTVGPLILGANYGVAKQDNGTSPAGVALSDRTHTYYGFGVVYNLAPGLALYASYQNINDENLPTAAPSNATYGGTGTTLASFNGTSTRTINFGLAGIRLAF</sequence>
<reference evidence="3 4" key="1">
    <citation type="submission" date="2021-03" db="EMBL/GenBank/DDBJ databases">
        <authorList>
            <person name="So Y."/>
        </authorList>
    </citation>
    <scope>NUCLEOTIDE SEQUENCE [LARGE SCALE GENOMIC DNA]</scope>
    <source>
        <strain evidence="3 4">PWR1</strain>
    </source>
</reference>
<dbReference type="InterPro" id="IPR033900">
    <property type="entry name" value="Gram_neg_porin_domain"/>
</dbReference>
<dbReference type="EMBL" id="JAGIYZ010000035">
    <property type="protein sequence ID" value="MBP0466749.1"/>
    <property type="molecule type" value="Genomic_DNA"/>
</dbReference>
<evidence type="ECO:0000313" key="4">
    <source>
        <dbReference type="Proteomes" id="UP000680815"/>
    </source>
</evidence>
<dbReference type="Proteomes" id="UP000680815">
    <property type="component" value="Unassembled WGS sequence"/>
</dbReference>
<name>A0ABS4AZE5_9PROT</name>
<keyword evidence="4" id="KW-1185">Reference proteome</keyword>
<gene>
    <name evidence="3" type="ORF">J5Y09_22665</name>
</gene>
<evidence type="ECO:0000313" key="3">
    <source>
        <dbReference type="EMBL" id="MBP0466749.1"/>
    </source>
</evidence>
<protein>
    <submittedName>
        <fullName evidence="3">Porin</fullName>
    </submittedName>
</protein>
<dbReference type="SUPFAM" id="SSF56935">
    <property type="entry name" value="Porins"/>
    <property type="match status" value="1"/>
</dbReference>
<keyword evidence="1" id="KW-0732">Signal</keyword>
<evidence type="ECO:0000259" key="2">
    <source>
        <dbReference type="Pfam" id="PF13609"/>
    </source>
</evidence>